<evidence type="ECO:0000313" key="19">
    <source>
        <dbReference type="Proteomes" id="UP000488956"/>
    </source>
</evidence>
<dbReference type="Proteomes" id="UP000486351">
    <property type="component" value="Unassembled WGS sequence"/>
</dbReference>
<dbReference type="Gene3D" id="2.160.20.10">
    <property type="entry name" value="Single-stranded right-handed beta-helix, Pectin lyase-like"/>
    <property type="match status" value="1"/>
</dbReference>
<dbReference type="InterPro" id="IPR006626">
    <property type="entry name" value="PbH1"/>
</dbReference>
<feature type="active site" evidence="10">
    <location>
        <position position="18"/>
    </location>
</feature>
<evidence type="ECO:0000256" key="3">
    <source>
        <dbReference type="ARBA" id="ARBA00022729"/>
    </source>
</evidence>
<dbReference type="InterPro" id="IPR011050">
    <property type="entry name" value="Pectin_lyase_fold/virulence"/>
</dbReference>
<dbReference type="Pfam" id="PF00295">
    <property type="entry name" value="Glyco_hydro_28"/>
    <property type="match status" value="1"/>
</dbReference>
<dbReference type="InterPro" id="IPR000743">
    <property type="entry name" value="Glyco_hydro_28"/>
</dbReference>
<keyword evidence="5 11" id="KW-0378">Hydrolase</keyword>
<keyword evidence="8" id="KW-0961">Cell wall biogenesis/degradation</keyword>
<evidence type="ECO:0000313" key="16">
    <source>
        <dbReference type="Proteomes" id="UP000460718"/>
    </source>
</evidence>
<dbReference type="PROSITE" id="PS00502">
    <property type="entry name" value="POLYGALACTURONASE"/>
    <property type="match status" value="1"/>
</dbReference>
<evidence type="ECO:0000313" key="17">
    <source>
        <dbReference type="Proteomes" id="UP000476176"/>
    </source>
</evidence>
<dbReference type="PANTHER" id="PTHR31884">
    <property type="entry name" value="POLYGALACTURONASE"/>
    <property type="match status" value="1"/>
</dbReference>
<evidence type="ECO:0000313" key="18">
    <source>
        <dbReference type="Proteomes" id="UP000486351"/>
    </source>
</evidence>
<dbReference type="EMBL" id="QXFY01005232">
    <property type="protein sequence ID" value="KAE9273183.1"/>
    <property type="molecule type" value="Genomic_DNA"/>
</dbReference>
<evidence type="ECO:0000313" key="12">
    <source>
        <dbReference type="EMBL" id="KAE8962583.1"/>
    </source>
</evidence>
<comment type="catalytic activity">
    <reaction evidence="9">
        <text>(1,4-alpha-D-galacturonosyl)n+m + H2O = (1,4-alpha-D-galacturonosyl)n + (1,4-alpha-D-galacturonosyl)m.</text>
        <dbReference type="EC" id="3.2.1.15"/>
    </reaction>
</comment>
<comment type="caution">
    <text evidence="12">The sequence shown here is derived from an EMBL/GenBank/DDBJ whole genome shotgun (WGS) entry which is preliminary data.</text>
</comment>
<name>A0A6A3H0K5_9STRA</name>
<evidence type="ECO:0000256" key="9">
    <source>
        <dbReference type="ARBA" id="ARBA00034074"/>
    </source>
</evidence>
<sequence length="156" mass="16070">MQSSTNTIFSNNLCSGSHGISVGSIGGQAVDQSTTVDGLTVQGNTIVNSDNGLRIKALIGMKGRVANVKYINNQLQNVENAIAIHSDYSRSSGAYAGAATSQETISDITVDGLRGTADQIYDILVNPSAVSGWTFRGITVTGPNGSCKGQPSGITC</sequence>
<evidence type="ECO:0000256" key="6">
    <source>
        <dbReference type="ARBA" id="ARBA00023157"/>
    </source>
</evidence>
<dbReference type="Proteomes" id="UP000460718">
    <property type="component" value="Unassembled WGS sequence"/>
</dbReference>
<dbReference type="SUPFAM" id="SSF51126">
    <property type="entry name" value="Pectin lyase-like"/>
    <property type="match status" value="1"/>
</dbReference>
<keyword evidence="6" id="KW-1015">Disulfide bond</keyword>
<evidence type="ECO:0000256" key="7">
    <source>
        <dbReference type="ARBA" id="ARBA00023295"/>
    </source>
</evidence>
<dbReference type="GO" id="GO:0045490">
    <property type="term" value="P:pectin catabolic process"/>
    <property type="evidence" value="ECO:0007669"/>
    <property type="project" value="TreeGrafter"/>
</dbReference>
<dbReference type="Proteomes" id="UP000488956">
    <property type="component" value="Unassembled WGS sequence"/>
</dbReference>
<gene>
    <name evidence="14" type="ORF">PF004_g29342</name>
    <name evidence="15" type="ORF">PF008_g29904</name>
    <name evidence="13" type="ORF">PF010_g29849</name>
    <name evidence="12" type="ORF">PF011_g29333</name>
</gene>
<evidence type="ECO:0000313" key="15">
    <source>
        <dbReference type="EMBL" id="KAE9273183.1"/>
    </source>
</evidence>
<reference evidence="16 17" key="1">
    <citation type="submission" date="2018-09" db="EMBL/GenBank/DDBJ databases">
        <title>Genomic investigation of the strawberry pathogen Phytophthora fragariae indicates pathogenicity is determined by transcriptional variation in three key races.</title>
        <authorList>
            <person name="Adams T.M."/>
            <person name="Armitage A.D."/>
            <person name="Sobczyk M.K."/>
            <person name="Bates H.J."/>
            <person name="Dunwell J.M."/>
            <person name="Nellist C.F."/>
            <person name="Harrison R.J."/>
        </authorList>
    </citation>
    <scope>NUCLEOTIDE SEQUENCE [LARGE SCALE GENOMIC DNA]</scope>
    <source>
        <strain evidence="14 17">BC-23</strain>
        <strain evidence="15 18">NOV-77</strain>
        <strain evidence="13 19">ONT-3</strain>
        <strain evidence="12 16">SCRP245</strain>
    </source>
</reference>
<dbReference type="Proteomes" id="UP000476176">
    <property type="component" value="Unassembled WGS sequence"/>
</dbReference>
<keyword evidence="7 11" id="KW-0326">Glycosidase</keyword>
<evidence type="ECO:0000256" key="1">
    <source>
        <dbReference type="ARBA" id="ARBA00008834"/>
    </source>
</evidence>
<keyword evidence="4" id="KW-0677">Repeat</keyword>
<evidence type="ECO:0000256" key="10">
    <source>
        <dbReference type="PROSITE-ProRule" id="PRU10052"/>
    </source>
</evidence>
<evidence type="ECO:0000256" key="11">
    <source>
        <dbReference type="RuleBase" id="RU361169"/>
    </source>
</evidence>
<dbReference type="EMBL" id="QXFW01005269">
    <property type="protein sequence ID" value="KAE8962583.1"/>
    <property type="molecule type" value="Genomic_DNA"/>
</dbReference>
<dbReference type="EMBL" id="QXFX01005236">
    <property type="protein sequence ID" value="KAE9061352.1"/>
    <property type="molecule type" value="Genomic_DNA"/>
</dbReference>
<keyword evidence="3" id="KW-0732">Signal</keyword>
<accession>A0A6A3H0K5</accession>
<evidence type="ECO:0000313" key="13">
    <source>
        <dbReference type="EMBL" id="KAE9061352.1"/>
    </source>
</evidence>
<evidence type="ECO:0000256" key="4">
    <source>
        <dbReference type="ARBA" id="ARBA00022737"/>
    </source>
</evidence>
<evidence type="ECO:0000313" key="14">
    <source>
        <dbReference type="EMBL" id="KAE9165898.1"/>
    </source>
</evidence>
<dbReference type="AlphaFoldDB" id="A0A6A3H0K5"/>
<dbReference type="EMBL" id="QXGC01005271">
    <property type="protein sequence ID" value="KAE9165898.1"/>
    <property type="molecule type" value="Genomic_DNA"/>
</dbReference>
<protein>
    <recommendedName>
        <fullName evidence="2">endo-polygalacturonase</fullName>
        <ecNumber evidence="2">3.2.1.15</ecNumber>
    </recommendedName>
</protein>
<dbReference type="EC" id="3.2.1.15" evidence="2"/>
<dbReference type="InterPro" id="IPR012334">
    <property type="entry name" value="Pectin_lyas_fold"/>
</dbReference>
<dbReference type="SMART" id="SM00710">
    <property type="entry name" value="PbH1"/>
    <property type="match status" value="3"/>
</dbReference>
<dbReference type="GO" id="GO:0004650">
    <property type="term" value="F:polygalacturonase activity"/>
    <property type="evidence" value="ECO:0007669"/>
    <property type="project" value="UniProtKB-EC"/>
</dbReference>
<comment type="similarity">
    <text evidence="1 11">Belongs to the glycosyl hydrolase 28 family.</text>
</comment>
<dbReference type="GO" id="GO:0071555">
    <property type="term" value="P:cell wall organization"/>
    <property type="evidence" value="ECO:0007669"/>
    <property type="project" value="UniProtKB-KW"/>
</dbReference>
<dbReference type="PANTHER" id="PTHR31884:SF1">
    <property type="entry name" value="POLYGALACTURONASE"/>
    <property type="match status" value="1"/>
</dbReference>
<dbReference type="InterPro" id="IPR050434">
    <property type="entry name" value="Glycosyl_hydrlase_28"/>
</dbReference>
<organism evidence="12 16">
    <name type="scientific">Phytophthora fragariae</name>
    <dbReference type="NCBI Taxonomy" id="53985"/>
    <lineage>
        <taxon>Eukaryota</taxon>
        <taxon>Sar</taxon>
        <taxon>Stramenopiles</taxon>
        <taxon>Oomycota</taxon>
        <taxon>Peronosporomycetes</taxon>
        <taxon>Peronosporales</taxon>
        <taxon>Peronosporaceae</taxon>
        <taxon>Phytophthora</taxon>
    </lineage>
</organism>
<evidence type="ECO:0000256" key="2">
    <source>
        <dbReference type="ARBA" id="ARBA00012736"/>
    </source>
</evidence>
<proteinExistence type="inferred from homology"/>
<evidence type="ECO:0000256" key="5">
    <source>
        <dbReference type="ARBA" id="ARBA00022801"/>
    </source>
</evidence>
<dbReference type="GO" id="GO:0005576">
    <property type="term" value="C:extracellular region"/>
    <property type="evidence" value="ECO:0007669"/>
    <property type="project" value="TreeGrafter"/>
</dbReference>
<evidence type="ECO:0000256" key="8">
    <source>
        <dbReference type="ARBA" id="ARBA00023316"/>
    </source>
</evidence>